<proteinExistence type="predicted"/>
<feature type="chain" id="PRO_5045491943" evidence="1">
    <location>
        <begin position="20"/>
        <end position="235"/>
    </location>
</feature>
<protein>
    <submittedName>
        <fullName evidence="2">Uncharacterized protein</fullName>
    </submittedName>
</protein>
<dbReference type="RefSeq" id="WP_341697482.1">
    <property type="nucleotide sequence ID" value="NZ_JBBYHR010000007.1"/>
</dbReference>
<evidence type="ECO:0000313" key="2">
    <source>
        <dbReference type="EMBL" id="MEL1245167.1"/>
    </source>
</evidence>
<name>A0ABU9I035_9FLAO</name>
<dbReference type="EMBL" id="JBBYHR010000007">
    <property type="protein sequence ID" value="MEL1245167.1"/>
    <property type="molecule type" value="Genomic_DNA"/>
</dbReference>
<gene>
    <name evidence="2" type="ORF">AAEO56_12900</name>
</gene>
<feature type="signal peptide" evidence="1">
    <location>
        <begin position="1"/>
        <end position="19"/>
    </location>
</feature>
<evidence type="ECO:0000313" key="3">
    <source>
        <dbReference type="Proteomes" id="UP001464555"/>
    </source>
</evidence>
<accession>A0ABU9I035</accession>
<keyword evidence="3" id="KW-1185">Reference proteome</keyword>
<reference evidence="2 3" key="1">
    <citation type="submission" date="2024-04" db="EMBL/GenBank/DDBJ databases">
        <title>Flavobacterium sp. DGU11 16S ribosomal RNA gene Genome sequencing and assembly.</title>
        <authorList>
            <person name="Park S."/>
        </authorList>
    </citation>
    <scope>NUCLEOTIDE SEQUENCE [LARGE SCALE GENOMIC DNA]</scope>
    <source>
        <strain evidence="2 3">DGU11</strain>
    </source>
</reference>
<keyword evidence="1" id="KW-0732">Signal</keyword>
<evidence type="ECO:0000256" key="1">
    <source>
        <dbReference type="SAM" id="SignalP"/>
    </source>
</evidence>
<organism evidence="2 3">
    <name type="scientific">Flavobacterium arundinis</name>
    <dbReference type="NCBI Taxonomy" id="3139143"/>
    <lineage>
        <taxon>Bacteria</taxon>
        <taxon>Pseudomonadati</taxon>
        <taxon>Bacteroidota</taxon>
        <taxon>Flavobacteriia</taxon>
        <taxon>Flavobacteriales</taxon>
        <taxon>Flavobacteriaceae</taxon>
        <taxon>Flavobacterium</taxon>
    </lineage>
</organism>
<sequence length="235" mass="27198">MKKIYLSALILITAIIANAQERVSPTIPVINPVAKGKLTEATGWLQNDSGVWISKKNKVPANLKSDSSLFDYEKYGLGENEENFIYFELREITIDGKSLTILIKKYNDGDYRYKEIKKDWMPSTTIVYFVFETAELEKLKNLEPDKTHNIIIPTLYFSHLYNLDAKSSLKTIAKNVIEDGIFNKGSDKLAISVKFFKDKTRFLIETESRYPDRLDFEKSYYETPTVNFEKLFTLK</sequence>
<dbReference type="Proteomes" id="UP001464555">
    <property type="component" value="Unassembled WGS sequence"/>
</dbReference>
<comment type="caution">
    <text evidence="2">The sequence shown here is derived from an EMBL/GenBank/DDBJ whole genome shotgun (WGS) entry which is preliminary data.</text>
</comment>